<protein>
    <submittedName>
        <fullName evidence="7">Amino acid transporter</fullName>
    </submittedName>
</protein>
<gene>
    <name evidence="7" type="ORF">QV07_00555</name>
</gene>
<keyword evidence="5 6" id="KW-0472">Membrane</keyword>
<evidence type="ECO:0000256" key="6">
    <source>
        <dbReference type="SAM" id="Phobius"/>
    </source>
</evidence>
<feature type="transmembrane region" description="Helical" evidence="6">
    <location>
        <begin position="178"/>
        <end position="199"/>
    </location>
</feature>
<dbReference type="EMBL" id="JTJS01000005">
    <property type="protein sequence ID" value="OBX12023.1"/>
    <property type="molecule type" value="Genomic_DNA"/>
</dbReference>
<dbReference type="GO" id="GO:0005886">
    <property type="term" value="C:plasma membrane"/>
    <property type="evidence" value="ECO:0007669"/>
    <property type="project" value="UniProtKB-SubCell"/>
</dbReference>
<evidence type="ECO:0000256" key="4">
    <source>
        <dbReference type="ARBA" id="ARBA00022989"/>
    </source>
</evidence>
<dbReference type="PANTHER" id="PTHR30086:SF20">
    <property type="entry name" value="ARGININE EXPORTER PROTEIN ARGO-RELATED"/>
    <property type="match status" value="1"/>
</dbReference>
<comment type="caution">
    <text evidence="7">The sequence shown here is derived from an EMBL/GenBank/DDBJ whole genome shotgun (WGS) entry which is preliminary data.</text>
</comment>
<dbReference type="GO" id="GO:0015171">
    <property type="term" value="F:amino acid transmembrane transporter activity"/>
    <property type="evidence" value="ECO:0007669"/>
    <property type="project" value="TreeGrafter"/>
</dbReference>
<comment type="subcellular location">
    <subcellularLocation>
        <location evidence="1">Cell membrane</location>
        <topology evidence="1">Multi-pass membrane protein</topology>
    </subcellularLocation>
</comment>
<evidence type="ECO:0000313" key="8">
    <source>
        <dbReference type="Proteomes" id="UP000243168"/>
    </source>
</evidence>
<evidence type="ECO:0000256" key="2">
    <source>
        <dbReference type="ARBA" id="ARBA00022475"/>
    </source>
</evidence>
<feature type="transmembrane region" description="Helical" evidence="6">
    <location>
        <begin position="6"/>
        <end position="26"/>
    </location>
</feature>
<keyword evidence="4 6" id="KW-1133">Transmembrane helix</keyword>
<evidence type="ECO:0000313" key="7">
    <source>
        <dbReference type="EMBL" id="OBX12023.1"/>
    </source>
</evidence>
<dbReference type="InterPro" id="IPR001123">
    <property type="entry name" value="LeuE-type"/>
</dbReference>
<dbReference type="AlphaFoldDB" id="A0A1A7QAW4"/>
<sequence length="208" mass="22453">MNAFLHGIFVTGSLIVAIGAQNAFVLKQGLLRQHVFAVALVCFLCDVVLLCLGVLGLGSFISHNHTAAVALAFIGAGFLCIYGLRAWRSAYRGNASLQLDSGENTASLTKTILLTLSVTLLNPHVYLDTVVIIGGIAGTLAWQEKIAFLIGGLCVSAIWFFSLAYGTRLLIPLFKKPFTWRVLDFVIGAIMLMIAWGLFQYGMTLLPS</sequence>
<keyword evidence="2" id="KW-1003">Cell membrane</keyword>
<evidence type="ECO:0000256" key="5">
    <source>
        <dbReference type="ARBA" id="ARBA00023136"/>
    </source>
</evidence>
<dbReference type="Proteomes" id="UP000243168">
    <property type="component" value="Unassembled WGS sequence"/>
</dbReference>
<keyword evidence="3 6" id="KW-0812">Transmembrane</keyword>
<feature type="transmembrane region" description="Helical" evidence="6">
    <location>
        <begin position="67"/>
        <end position="87"/>
    </location>
</feature>
<dbReference type="PATRIC" id="fig|505345.8.peg.114"/>
<dbReference type="RefSeq" id="WP_065233601.1">
    <property type="nucleotide sequence ID" value="NZ_JTJS01000005.1"/>
</dbReference>
<organism evidence="7 8">
    <name type="scientific">Gallibacterium genomosp. 3</name>
    <dbReference type="NCBI Taxonomy" id="505345"/>
    <lineage>
        <taxon>Bacteria</taxon>
        <taxon>Pseudomonadati</taxon>
        <taxon>Pseudomonadota</taxon>
        <taxon>Gammaproteobacteria</taxon>
        <taxon>Pasteurellales</taxon>
        <taxon>Pasteurellaceae</taxon>
        <taxon>Gallibacterium</taxon>
    </lineage>
</organism>
<proteinExistence type="predicted"/>
<evidence type="ECO:0000256" key="3">
    <source>
        <dbReference type="ARBA" id="ARBA00022692"/>
    </source>
</evidence>
<feature type="transmembrane region" description="Helical" evidence="6">
    <location>
        <begin position="146"/>
        <end position="166"/>
    </location>
</feature>
<dbReference type="PANTHER" id="PTHR30086">
    <property type="entry name" value="ARGININE EXPORTER PROTEIN ARGO"/>
    <property type="match status" value="1"/>
</dbReference>
<reference evidence="7 8" key="1">
    <citation type="submission" date="2014-11" db="EMBL/GenBank/DDBJ databases">
        <title>Pan-genome of Gallibacterium spp.</title>
        <authorList>
            <person name="Kudirkiene E."/>
            <person name="Bojesen A.M."/>
        </authorList>
    </citation>
    <scope>NUCLEOTIDE SEQUENCE [LARGE SCALE GENOMIC DNA]</scope>
    <source>
        <strain evidence="7 8">F298</strain>
    </source>
</reference>
<feature type="transmembrane region" description="Helical" evidence="6">
    <location>
        <begin position="38"/>
        <end position="61"/>
    </location>
</feature>
<evidence type="ECO:0000256" key="1">
    <source>
        <dbReference type="ARBA" id="ARBA00004651"/>
    </source>
</evidence>
<name>A0A1A7QAW4_9PAST</name>
<dbReference type="Pfam" id="PF01810">
    <property type="entry name" value="LysE"/>
    <property type="match status" value="1"/>
</dbReference>
<accession>A0A1A7QAW4</accession>